<organism evidence="3 4">
    <name type="scientific">Clostridium rhizosphaerae</name>
    <dbReference type="NCBI Taxonomy" id="2803861"/>
    <lineage>
        <taxon>Bacteria</taxon>
        <taxon>Bacillati</taxon>
        <taxon>Bacillota</taxon>
        <taxon>Clostridia</taxon>
        <taxon>Eubacteriales</taxon>
        <taxon>Clostridiaceae</taxon>
        <taxon>Clostridium</taxon>
    </lineage>
</organism>
<feature type="region of interest" description="Disordered" evidence="1">
    <location>
        <begin position="36"/>
        <end position="63"/>
    </location>
</feature>
<evidence type="ECO:0000256" key="1">
    <source>
        <dbReference type="SAM" id="MobiDB-lite"/>
    </source>
</evidence>
<accession>A0ABS1TG15</accession>
<evidence type="ECO:0008006" key="5">
    <source>
        <dbReference type="Google" id="ProtNLM"/>
    </source>
</evidence>
<comment type="caution">
    <text evidence="3">The sequence shown here is derived from an EMBL/GenBank/DDBJ whole genome shotgun (WGS) entry which is preliminary data.</text>
</comment>
<keyword evidence="2" id="KW-0732">Signal</keyword>
<feature type="chain" id="PRO_5046188049" description="Lipoprotein" evidence="2">
    <location>
        <begin position="27"/>
        <end position="63"/>
    </location>
</feature>
<feature type="signal peptide" evidence="2">
    <location>
        <begin position="1"/>
        <end position="26"/>
    </location>
</feature>
<dbReference type="EMBL" id="JAESWC010000014">
    <property type="protein sequence ID" value="MBL4937249.1"/>
    <property type="molecule type" value="Genomic_DNA"/>
</dbReference>
<gene>
    <name evidence="3" type="ORF">JK636_16090</name>
</gene>
<evidence type="ECO:0000256" key="2">
    <source>
        <dbReference type="SAM" id="SignalP"/>
    </source>
</evidence>
<evidence type="ECO:0000313" key="3">
    <source>
        <dbReference type="EMBL" id="MBL4937249.1"/>
    </source>
</evidence>
<dbReference type="Proteomes" id="UP000632377">
    <property type="component" value="Unassembled WGS sequence"/>
</dbReference>
<sequence length="63" mass="6789">MSKQVKKAYRFLAWVFSILIASGALAGCRKPAAKYGPPTSKYGPPPVTSMCDNKIKGNTAQNE</sequence>
<protein>
    <recommendedName>
        <fullName evidence="5">Lipoprotein</fullName>
    </recommendedName>
</protein>
<name>A0ABS1TG15_9CLOT</name>
<keyword evidence="4" id="KW-1185">Reference proteome</keyword>
<reference evidence="3 4" key="1">
    <citation type="submission" date="2021-01" db="EMBL/GenBank/DDBJ databases">
        <title>Genome public.</title>
        <authorList>
            <person name="Liu C."/>
            <person name="Sun Q."/>
        </authorList>
    </citation>
    <scope>NUCLEOTIDE SEQUENCE [LARGE SCALE GENOMIC DNA]</scope>
    <source>
        <strain evidence="3 4">YIM B02515</strain>
    </source>
</reference>
<dbReference type="PROSITE" id="PS51257">
    <property type="entry name" value="PROKAR_LIPOPROTEIN"/>
    <property type="match status" value="1"/>
</dbReference>
<proteinExistence type="predicted"/>
<evidence type="ECO:0000313" key="4">
    <source>
        <dbReference type="Proteomes" id="UP000632377"/>
    </source>
</evidence>
<dbReference type="RefSeq" id="WP_202750003.1">
    <property type="nucleotide sequence ID" value="NZ_JAESWC010000014.1"/>
</dbReference>